<evidence type="ECO:0000313" key="1">
    <source>
        <dbReference type="EMBL" id="GAE91061.1"/>
    </source>
</evidence>
<dbReference type="STRING" id="1294263.JCM21531_4746"/>
<evidence type="ECO:0000313" key="2">
    <source>
        <dbReference type="Proteomes" id="UP000019109"/>
    </source>
</evidence>
<reference evidence="1" key="1">
    <citation type="journal article" date="2014" name="Genome Announc.">
        <title>Draft Genome Sequence of Clostridium straminisolvens Strain JCM 21531T, Isolated from a Cellulose-Degrading Bacterial Community.</title>
        <authorList>
            <person name="Yuki M."/>
            <person name="Oshima K."/>
            <person name="Suda W."/>
            <person name="Sakamoto M."/>
            <person name="Kitamura K."/>
            <person name="Iida T."/>
            <person name="Hattori M."/>
            <person name="Ohkuma M."/>
        </authorList>
    </citation>
    <scope>NUCLEOTIDE SEQUENCE [LARGE SCALE GENOMIC DNA]</scope>
    <source>
        <strain evidence="1">JCM 21531</strain>
    </source>
</reference>
<organism evidence="1 2">
    <name type="scientific">Acetivibrio straminisolvens JCM 21531</name>
    <dbReference type="NCBI Taxonomy" id="1294263"/>
    <lineage>
        <taxon>Bacteria</taxon>
        <taxon>Bacillati</taxon>
        <taxon>Bacillota</taxon>
        <taxon>Clostridia</taxon>
        <taxon>Eubacteriales</taxon>
        <taxon>Oscillospiraceae</taxon>
        <taxon>Acetivibrio</taxon>
    </lineage>
</organism>
<protein>
    <recommendedName>
        <fullName evidence="3">Lipoprotein</fullName>
    </recommendedName>
</protein>
<gene>
    <name evidence="1" type="ORF">JCM21531_4746</name>
</gene>
<comment type="caution">
    <text evidence="1">The sequence shown here is derived from an EMBL/GenBank/DDBJ whole genome shotgun (WGS) entry which is preliminary data.</text>
</comment>
<dbReference type="RefSeq" id="WP_038291736.1">
    <property type="nucleotide sequence ID" value="NZ_BAVR01000182.1"/>
</dbReference>
<dbReference type="Proteomes" id="UP000019109">
    <property type="component" value="Unassembled WGS sequence"/>
</dbReference>
<name>W4VD09_9FIRM</name>
<keyword evidence="2" id="KW-1185">Reference proteome</keyword>
<proteinExistence type="predicted"/>
<accession>W4VD09</accession>
<dbReference type="PROSITE" id="PS51257">
    <property type="entry name" value="PROKAR_LIPOPROTEIN"/>
    <property type="match status" value="1"/>
</dbReference>
<sequence length="158" mass="17458">MKLHKCIYLIVVLSALIILGCGCKAGNDYKRSIYNDNSKIAEDADRYYFKFSSFNPEDKSVSIKFDDFIGMHTIWLVSAAEDGKLTVNYDSEIKEGKFKVVYVSPDKTVTDIFEGENSGSTIIEVPKGKGKIKIIGLDAEGSVDISLAMEGRISVTKP</sequence>
<dbReference type="EMBL" id="BAVR01000182">
    <property type="protein sequence ID" value="GAE91061.1"/>
    <property type="molecule type" value="Genomic_DNA"/>
</dbReference>
<dbReference type="OrthoDB" id="2046657at2"/>
<evidence type="ECO:0008006" key="3">
    <source>
        <dbReference type="Google" id="ProtNLM"/>
    </source>
</evidence>
<dbReference type="AlphaFoldDB" id="W4VD09"/>